<sequence>MLKPSDADGSETGGEKKKKAKPKVLVRPVICICNEPWGPALRQLRQTALMLQLPETQPQRLVVRLQDVLRKERMKFDPSALQTLAEKTGNDIRSCLSTLQFVQARKGRGGMISVNDINGAAVGCKDTQHSLSNVIRGVFSKPRTDSHGSATTIGNGQRTSSSVLILAQSFGDYERLNQALYDTLTARPGSDLELTEQLPVGLNWLCFADQIYATMHRMQHYALMAYGPYLAQKWQILFASYKGVKPVMNNSFVEYRTRQVRLANHWASLLSFISPAFLAYHSSTPLLLDVVPFVIEIIQPQLKSANFHLLSDTDRAAFRCAVTVMASFGLAYQQRIIDGQYTFQLEPNLDELVRFPGVVSGFVPLTYAAKMMFSREIELQKIRQANEVVSKGIRKKSLGDSAASKSNPSLDSKNLEKPRRDFFGRIIQSKVKHGHDQGTVVKPDGEDRSLTGSTEQIDKDGSESSGVYYKFKEGFSNAVRRTLRIKQIL</sequence>
<keyword evidence="9" id="KW-1185">Reference proteome</keyword>
<evidence type="ECO:0000256" key="6">
    <source>
        <dbReference type="ARBA" id="ARBA00023306"/>
    </source>
</evidence>
<dbReference type="EMBL" id="MNPL01001310">
    <property type="protein sequence ID" value="OQR79279.1"/>
    <property type="molecule type" value="Genomic_DNA"/>
</dbReference>
<gene>
    <name evidence="8" type="ORF">BIW11_05847</name>
</gene>
<dbReference type="InParanoid" id="A0A1V9Y0M3"/>
<dbReference type="InterPro" id="IPR027417">
    <property type="entry name" value="P-loop_NTPase"/>
</dbReference>
<evidence type="ECO:0000256" key="5">
    <source>
        <dbReference type="ARBA" id="ARBA00023242"/>
    </source>
</evidence>
<comment type="caution">
    <text evidence="8">The sequence shown here is derived from an EMBL/GenBank/DDBJ whole genome shotgun (WGS) entry which is preliminary data.</text>
</comment>
<dbReference type="Proteomes" id="UP000192247">
    <property type="component" value="Unassembled WGS sequence"/>
</dbReference>
<dbReference type="GO" id="GO:0005524">
    <property type="term" value="F:ATP binding"/>
    <property type="evidence" value="ECO:0007669"/>
    <property type="project" value="UniProtKB-KW"/>
</dbReference>
<accession>A0A1V9Y0M3</accession>
<feature type="region of interest" description="Disordered" evidence="7">
    <location>
        <begin position="431"/>
        <end position="464"/>
    </location>
</feature>
<dbReference type="AlphaFoldDB" id="A0A1V9Y0M3"/>
<protein>
    <submittedName>
        <fullName evidence="8">Chromosome transmission fidelity protein 18-like</fullName>
    </submittedName>
</protein>
<keyword evidence="5" id="KW-0539">Nucleus</keyword>
<dbReference type="Gene3D" id="1.10.8.60">
    <property type="match status" value="1"/>
</dbReference>
<dbReference type="PANTHER" id="PTHR46765">
    <property type="entry name" value="P-LOOP CONTAINING NUCLEOSIDE TRIPHOSPHATE HYDROLASES SUPERFAMILY PROTEIN"/>
    <property type="match status" value="1"/>
</dbReference>
<keyword evidence="3" id="KW-0067">ATP-binding</keyword>
<dbReference type="InterPro" id="IPR047854">
    <property type="entry name" value="RFC_lid"/>
</dbReference>
<dbReference type="InterPro" id="IPR053016">
    <property type="entry name" value="CTF18-RFC_complex"/>
</dbReference>
<dbReference type="GO" id="GO:0003677">
    <property type="term" value="F:DNA binding"/>
    <property type="evidence" value="ECO:0007669"/>
    <property type="project" value="UniProtKB-KW"/>
</dbReference>
<evidence type="ECO:0000256" key="7">
    <source>
        <dbReference type="SAM" id="MobiDB-lite"/>
    </source>
</evidence>
<evidence type="ECO:0000256" key="2">
    <source>
        <dbReference type="ARBA" id="ARBA00022741"/>
    </source>
</evidence>
<evidence type="ECO:0000313" key="8">
    <source>
        <dbReference type="EMBL" id="OQR79279.1"/>
    </source>
</evidence>
<organism evidence="8 9">
    <name type="scientific">Tropilaelaps mercedesae</name>
    <dbReference type="NCBI Taxonomy" id="418985"/>
    <lineage>
        <taxon>Eukaryota</taxon>
        <taxon>Metazoa</taxon>
        <taxon>Ecdysozoa</taxon>
        <taxon>Arthropoda</taxon>
        <taxon>Chelicerata</taxon>
        <taxon>Arachnida</taxon>
        <taxon>Acari</taxon>
        <taxon>Parasitiformes</taxon>
        <taxon>Mesostigmata</taxon>
        <taxon>Gamasina</taxon>
        <taxon>Dermanyssoidea</taxon>
        <taxon>Laelapidae</taxon>
        <taxon>Tropilaelaps</taxon>
    </lineage>
</organism>
<dbReference type="STRING" id="418985.A0A1V9Y0M3"/>
<keyword evidence="6" id="KW-0131">Cell cycle</keyword>
<evidence type="ECO:0000256" key="4">
    <source>
        <dbReference type="ARBA" id="ARBA00023125"/>
    </source>
</evidence>
<reference evidence="8 9" key="1">
    <citation type="journal article" date="2017" name="Gigascience">
        <title>Draft genome of the honey bee ectoparasitic mite, Tropilaelaps mercedesae, is shaped by the parasitic life history.</title>
        <authorList>
            <person name="Dong X."/>
            <person name="Armstrong S.D."/>
            <person name="Xia D."/>
            <person name="Makepeace B.L."/>
            <person name="Darby A.C."/>
            <person name="Kadowaki T."/>
        </authorList>
    </citation>
    <scope>NUCLEOTIDE SEQUENCE [LARGE SCALE GENOMIC DNA]</scope>
    <source>
        <strain evidence="8">Wuxi-XJTLU</strain>
    </source>
</reference>
<dbReference type="GO" id="GO:0005634">
    <property type="term" value="C:nucleus"/>
    <property type="evidence" value="ECO:0007669"/>
    <property type="project" value="UniProtKB-SubCell"/>
</dbReference>
<dbReference type="PANTHER" id="PTHR46765:SF1">
    <property type="entry name" value="P-LOOP CONTAINING NUCLEOSIDE TRIPHOSPHATE HYDROLASES SUPERFAMILY PROTEIN"/>
    <property type="match status" value="1"/>
</dbReference>
<name>A0A1V9Y0M3_9ACAR</name>
<keyword evidence="2" id="KW-0547">Nucleotide-binding</keyword>
<dbReference type="SUPFAM" id="SSF52540">
    <property type="entry name" value="P-loop containing nucleoside triphosphate hydrolases"/>
    <property type="match status" value="1"/>
</dbReference>
<dbReference type="OrthoDB" id="6485873at2759"/>
<feature type="region of interest" description="Disordered" evidence="7">
    <location>
        <begin position="1"/>
        <end position="20"/>
    </location>
</feature>
<keyword evidence="4" id="KW-0238">DNA-binding</keyword>
<dbReference type="CDD" id="cd18140">
    <property type="entry name" value="HLD_clamp_RFC"/>
    <property type="match status" value="1"/>
</dbReference>
<evidence type="ECO:0000256" key="1">
    <source>
        <dbReference type="ARBA" id="ARBA00004123"/>
    </source>
</evidence>
<evidence type="ECO:0000256" key="3">
    <source>
        <dbReference type="ARBA" id="ARBA00022840"/>
    </source>
</evidence>
<comment type="subcellular location">
    <subcellularLocation>
        <location evidence="1">Nucleus</location>
    </subcellularLocation>
</comment>
<evidence type="ECO:0000313" key="9">
    <source>
        <dbReference type="Proteomes" id="UP000192247"/>
    </source>
</evidence>
<proteinExistence type="predicted"/>